<keyword evidence="4" id="KW-1185">Reference proteome</keyword>
<accession>A0A316TVJ6</accession>
<dbReference type="Pfam" id="PF18962">
    <property type="entry name" value="Por_Secre_tail"/>
    <property type="match status" value="1"/>
</dbReference>
<dbReference type="InterPro" id="IPR026444">
    <property type="entry name" value="Secre_tail"/>
</dbReference>
<comment type="caution">
    <text evidence="3">The sequence shown here is derived from an EMBL/GenBank/DDBJ whole genome shotgun (WGS) entry which is preliminary data.</text>
</comment>
<feature type="signal peptide" evidence="1">
    <location>
        <begin position="1"/>
        <end position="26"/>
    </location>
</feature>
<dbReference type="InterPro" id="IPR018247">
    <property type="entry name" value="EF_Hand_1_Ca_BS"/>
</dbReference>
<dbReference type="Pfam" id="PF00404">
    <property type="entry name" value="Dockerin_1"/>
    <property type="match status" value="1"/>
</dbReference>
<evidence type="ECO:0000259" key="2">
    <source>
        <dbReference type="Pfam" id="PF18962"/>
    </source>
</evidence>
<dbReference type="SUPFAM" id="SSF63446">
    <property type="entry name" value="Type I dockerin domain"/>
    <property type="match status" value="1"/>
</dbReference>
<reference evidence="3 4" key="1">
    <citation type="submission" date="2018-05" db="EMBL/GenBank/DDBJ databases">
        <title>Rhodohalobacter halophilus gen. nov., sp. nov., a moderately halophilic member of the family Balneolaceae.</title>
        <authorList>
            <person name="Liu Z.-W."/>
        </authorList>
    </citation>
    <scope>NUCLEOTIDE SEQUENCE [LARGE SCALE GENOMIC DNA]</scope>
    <source>
        <strain evidence="3 4">8A47</strain>
    </source>
</reference>
<feature type="chain" id="PRO_5016281763" description="Secretion system C-terminal sorting domain-containing protein" evidence="1">
    <location>
        <begin position="27"/>
        <end position="793"/>
    </location>
</feature>
<dbReference type="Gene3D" id="1.10.1330.10">
    <property type="entry name" value="Dockerin domain"/>
    <property type="match status" value="1"/>
</dbReference>
<dbReference type="SUPFAM" id="SSF49384">
    <property type="entry name" value="Carbohydrate-binding domain"/>
    <property type="match status" value="1"/>
</dbReference>
<keyword evidence="1" id="KW-0732">Signal</keyword>
<dbReference type="CDD" id="cd08547">
    <property type="entry name" value="Type_II_cohesin"/>
    <property type="match status" value="1"/>
</dbReference>
<dbReference type="GO" id="GO:0000272">
    <property type="term" value="P:polysaccharide catabolic process"/>
    <property type="evidence" value="ECO:0007669"/>
    <property type="project" value="InterPro"/>
</dbReference>
<feature type="domain" description="Secretion system C-terminal sorting" evidence="2">
    <location>
        <begin position="715"/>
        <end position="788"/>
    </location>
</feature>
<protein>
    <recommendedName>
        <fullName evidence="2">Secretion system C-terminal sorting domain-containing protein</fullName>
    </recommendedName>
</protein>
<dbReference type="Proteomes" id="UP000245533">
    <property type="component" value="Unassembled WGS sequence"/>
</dbReference>
<dbReference type="OrthoDB" id="5726170at2"/>
<dbReference type="PROSITE" id="PS00018">
    <property type="entry name" value="EF_HAND_1"/>
    <property type="match status" value="1"/>
</dbReference>
<dbReference type="EMBL" id="QGGB01000005">
    <property type="protein sequence ID" value="PWN07135.1"/>
    <property type="molecule type" value="Genomic_DNA"/>
</dbReference>
<evidence type="ECO:0000313" key="4">
    <source>
        <dbReference type="Proteomes" id="UP000245533"/>
    </source>
</evidence>
<dbReference type="GO" id="GO:0004553">
    <property type="term" value="F:hydrolase activity, hydrolyzing O-glycosyl compounds"/>
    <property type="evidence" value="ECO:0007669"/>
    <property type="project" value="InterPro"/>
</dbReference>
<dbReference type="GO" id="GO:0030246">
    <property type="term" value="F:carbohydrate binding"/>
    <property type="evidence" value="ECO:0007669"/>
    <property type="project" value="InterPro"/>
</dbReference>
<dbReference type="InterPro" id="IPR008965">
    <property type="entry name" value="CBM2/CBM3_carb-bd_dom_sf"/>
</dbReference>
<dbReference type="Gene3D" id="2.60.40.680">
    <property type="match status" value="1"/>
</dbReference>
<dbReference type="InterPro" id="IPR002105">
    <property type="entry name" value="Dockerin_1_rpt"/>
</dbReference>
<sequence length="793" mass="85847">MGYKLYLYLILPAVTILMPAFCYAQAAVSANVSEPLYRPGEQVEVLVSLDSPEDAYFFSAEIVYDPDVLTFISASHTGIFSDGLSISNELSAGRIGASAVRTSPLAAAAPGEMMSILFEVNRYSASGETLIRFENSELVNSLDQLIDHNAIADASVDVEEVISHVRLTTPAAIEVTEGDSFIATAELFASGITSSDGNEGRLTVWIGLNSEDTDPAGWDESVWRIMEYTGSAESFYQYEAEAALLTPVGTYYVAARAELDTNSEFFYGGIGDFWNAATNPSASLTLFDQPPFRYTIAAWNFDDERLTVTESIPQNDGSAISVTGAGSPGFAAGADGRAASASGWSGYDPENPKYWLIRVSTEGLDDIQLSSKHAGTSSSPRDFQIQVSTDGTLWSDVPGGSLTMTTSFNDAAVENLPLPDFADNAPDLYVRWLQTSDFRVDGDSIVTTGSNRIDDIRISGTNPGAARTEVWAGDTNNDQTVDEQDVLPLSAYWNSRGPLPVYPTRAWTGRDAEAWIPIEATYADANGDGVVNQNDLLPIGLHFGESRIGGNQSLQGTPMASLEVGELNAGEEKSFFIFSDEPIPVSGVSVRLRLGNAAEEDWDVVQAEGAEWSRQWRESGKLMEFTLKNDGGISSSVAYRGVMSSDEPVSLLAEIRIRALSDLHQGARAELIRVTALNGREMTPLEHVTISETRDGGSVGPVTEIPEKTLLMQNFPNPFNPATNIRYTLAVPSQVRIDIYNAAGRRVASLVEESQSAGEYVVPFNASSLSSGVYFYRLQTQNFTKTRSMVLIK</sequence>
<evidence type="ECO:0000313" key="3">
    <source>
        <dbReference type="EMBL" id="PWN07135.1"/>
    </source>
</evidence>
<name>A0A316TVJ6_9BACT</name>
<evidence type="ECO:0000256" key="1">
    <source>
        <dbReference type="SAM" id="SignalP"/>
    </source>
</evidence>
<gene>
    <name evidence="3" type="ORF">DDZ15_07680</name>
</gene>
<proteinExistence type="predicted"/>
<organism evidence="3 4">
    <name type="scientific">Rhodohalobacter mucosus</name>
    <dbReference type="NCBI Taxonomy" id="2079485"/>
    <lineage>
        <taxon>Bacteria</taxon>
        <taxon>Pseudomonadati</taxon>
        <taxon>Balneolota</taxon>
        <taxon>Balneolia</taxon>
        <taxon>Balneolales</taxon>
        <taxon>Balneolaceae</taxon>
        <taxon>Rhodohalobacter</taxon>
    </lineage>
</organism>
<dbReference type="Gene3D" id="2.60.40.4070">
    <property type="match status" value="1"/>
</dbReference>
<dbReference type="AlphaFoldDB" id="A0A316TVJ6"/>
<dbReference type="Gene3D" id="2.60.120.260">
    <property type="entry name" value="Galactose-binding domain-like"/>
    <property type="match status" value="1"/>
</dbReference>
<dbReference type="InterPro" id="IPR036439">
    <property type="entry name" value="Dockerin_dom_sf"/>
</dbReference>
<dbReference type="NCBIfam" id="TIGR04183">
    <property type="entry name" value="Por_Secre_tail"/>
    <property type="match status" value="1"/>
</dbReference>
<dbReference type="RefSeq" id="WP_109646484.1">
    <property type="nucleotide sequence ID" value="NZ_QGGB01000005.1"/>
</dbReference>